<reference evidence="2" key="1">
    <citation type="journal article" date="2013" name="Nature">
        <title>Pan genome of the phytoplankton Emiliania underpins its global distribution.</title>
        <authorList>
            <person name="Read B.A."/>
            <person name="Kegel J."/>
            <person name="Klute M.J."/>
            <person name="Kuo A."/>
            <person name="Lefebvre S.C."/>
            <person name="Maumus F."/>
            <person name="Mayer C."/>
            <person name="Miller J."/>
            <person name="Monier A."/>
            <person name="Salamov A."/>
            <person name="Young J."/>
            <person name="Aguilar M."/>
            <person name="Claverie J.M."/>
            <person name="Frickenhaus S."/>
            <person name="Gonzalez K."/>
            <person name="Herman E.K."/>
            <person name="Lin Y.C."/>
            <person name="Napier J."/>
            <person name="Ogata H."/>
            <person name="Sarno A.F."/>
            <person name="Shmutz J."/>
            <person name="Schroeder D."/>
            <person name="de Vargas C."/>
            <person name="Verret F."/>
            <person name="von Dassow P."/>
            <person name="Valentin K."/>
            <person name="Van de Peer Y."/>
            <person name="Wheeler G."/>
            <person name="Dacks J.B."/>
            <person name="Delwiche C.F."/>
            <person name="Dyhrman S.T."/>
            <person name="Glockner G."/>
            <person name="John U."/>
            <person name="Richards T."/>
            <person name="Worden A.Z."/>
            <person name="Zhang X."/>
            <person name="Grigoriev I.V."/>
            <person name="Allen A.E."/>
            <person name="Bidle K."/>
            <person name="Borodovsky M."/>
            <person name="Bowler C."/>
            <person name="Brownlee C."/>
            <person name="Cock J.M."/>
            <person name="Elias M."/>
            <person name="Gladyshev V.N."/>
            <person name="Groth M."/>
            <person name="Guda C."/>
            <person name="Hadaegh A."/>
            <person name="Iglesias-Rodriguez M.D."/>
            <person name="Jenkins J."/>
            <person name="Jones B.M."/>
            <person name="Lawson T."/>
            <person name="Leese F."/>
            <person name="Lindquist E."/>
            <person name="Lobanov A."/>
            <person name="Lomsadze A."/>
            <person name="Malik S.B."/>
            <person name="Marsh M.E."/>
            <person name="Mackinder L."/>
            <person name="Mock T."/>
            <person name="Mueller-Roeber B."/>
            <person name="Pagarete A."/>
            <person name="Parker M."/>
            <person name="Probert I."/>
            <person name="Quesneville H."/>
            <person name="Raines C."/>
            <person name="Rensing S.A."/>
            <person name="Riano-Pachon D.M."/>
            <person name="Richier S."/>
            <person name="Rokitta S."/>
            <person name="Shiraiwa Y."/>
            <person name="Soanes D.M."/>
            <person name="van der Giezen M."/>
            <person name="Wahlund T.M."/>
            <person name="Williams B."/>
            <person name="Wilson W."/>
            <person name="Wolfe G."/>
            <person name="Wurch L.L."/>
        </authorList>
    </citation>
    <scope>NUCLEOTIDE SEQUENCE</scope>
</reference>
<sequence>MLDYWRFHGMLVGPAAARRCVKSFDGVILFMPSTYDPAAFQAEDAAQNVSLPFEVRTLTLLKYYALVLWSLTGLCTLLRQTRTLDAAGEDDEKPLLPTPLAVHRNVVECLRARTGASRVTLARRFEFRFRLIGLWVAMHHYRSASGGEGRLHLVEVYQFDRRVCAAWACAIAALAIPQLWRVLLLLLGVT</sequence>
<dbReference type="GeneID" id="17281351"/>
<dbReference type="EnsemblProtists" id="EOD36080">
    <property type="protein sequence ID" value="EOD36080"/>
    <property type="gene ID" value="EMIHUDRAFT_440766"/>
</dbReference>
<keyword evidence="2" id="KW-1185">Reference proteome</keyword>
<evidence type="ECO:0000313" key="2">
    <source>
        <dbReference type="Proteomes" id="UP000013827"/>
    </source>
</evidence>
<dbReference type="AlphaFoldDB" id="A0A0D3KJZ5"/>
<reference evidence="1" key="2">
    <citation type="submission" date="2024-10" db="UniProtKB">
        <authorList>
            <consortium name="EnsemblProtists"/>
        </authorList>
    </citation>
    <scope>IDENTIFICATION</scope>
</reference>
<evidence type="ECO:0000313" key="1">
    <source>
        <dbReference type="EnsemblProtists" id="EOD36080"/>
    </source>
</evidence>
<name>A0A0D3KJZ5_EMIH1</name>
<protein>
    <submittedName>
        <fullName evidence="1">Uncharacterized protein</fullName>
    </submittedName>
</protein>
<dbReference type="eggNOG" id="ENOG502T1BM">
    <property type="taxonomic scope" value="Eukaryota"/>
</dbReference>
<dbReference type="HOGENOM" id="CLU_1430483_0_0_1"/>
<dbReference type="PaxDb" id="2903-EOD36080"/>
<dbReference type="Proteomes" id="UP000013827">
    <property type="component" value="Unassembled WGS sequence"/>
</dbReference>
<dbReference type="KEGG" id="ehx:EMIHUDRAFT_440766"/>
<dbReference type="RefSeq" id="XP_005788509.1">
    <property type="nucleotide sequence ID" value="XM_005788452.1"/>
</dbReference>
<proteinExistence type="predicted"/>
<organism evidence="1 2">
    <name type="scientific">Emiliania huxleyi (strain CCMP1516)</name>
    <dbReference type="NCBI Taxonomy" id="280463"/>
    <lineage>
        <taxon>Eukaryota</taxon>
        <taxon>Haptista</taxon>
        <taxon>Haptophyta</taxon>
        <taxon>Prymnesiophyceae</taxon>
        <taxon>Isochrysidales</taxon>
        <taxon>Noelaerhabdaceae</taxon>
        <taxon>Emiliania</taxon>
    </lineage>
</organism>
<accession>A0A0D3KJZ5</accession>